<reference evidence="2 3" key="1">
    <citation type="journal article" date="2013" name="PLoS ONE">
        <title>Genomic and secretomic analyses reveal unique features of the lignocellulolytic enzyme system of Penicillium decumbens.</title>
        <authorList>
            <person name="Liu G."/>
            <person name="Zhang L."/>
            <person name="Wei X."/>
            <person name="Zou G."/>
            <person name="Qin Y."/>
            <person name="Ma L."/>
            <person name="Li J."/>
            <person name="Zheng H."/>
            <person name="Wang S."/>
            <person name="Wang C."/>
            <person name="Xun L."/>
            <person name="Zhao G.-P."/>
            <person name="Zhou Z."/>
            <person name="Qu Y."/>
        </authorList>
    </citation>
    <scope>NUCLEOTIDE SEQUENCE [LARGE SCALE GENOMIC DNA]</scope>
    <source>
        <strain evidence="3">114-2 / CGMCC 5302</strain>
    </source>
</reference>
<sequence length="77" mass="8229">MGSAGKMSDQNHQMADADEKWAKLNSLADAIEASLASAKRVIGEARAGLEDLAKGLEESHSGQEEESNKEEQKPSSE</sequence>
<dbReference type="HOGENOM" id="CLU_2638842_0_0_1"/>
<feature type="compositionally biased region" description="Basic and acidic residues" evidence="1">
    <location>
        <begin position="52"/>
        <end position="63"/>
    </location>
</feature>
<keyword evidence="3" id="KW-1185">Reference proteome</keyword>
<gene>
    <name evidence="2" type="ORF">PDE_04348</name>
</gene>
<proteinExistence type="predicted"/>
<name>S7ZGK5_PENO1</name>
<evidence type="ECO:0000313" key="3">
    <source>
        <dbReference type="Proteomes" id="UP000019376"/>
    </source>
</evidence>
<dbReference type="Proteomes" id="UP000019376">
    <property type="component" value="Unassembled WGS sequence"/>
</dbReference>
<organism evidence="2 3">
    <name type="scientific">Penicillium oxalicum (strain 114-2 / CGMCC 5302)</name>
    <name type="common">Penicillium decumbens</name>
    <dbReference type="NCBI Taxonomy" id="933388"/>
    <lineage>
        <taxon>Eukaryota</taxon>
        <taxon>Fungi</taxon>
        <taxon>Dikarya</taxon>
        <taxon>Ascomycota</taxon>
        <taxon>Pezizomycotina</taxon>
        <taxon>Eurotiomycetes</taxon>
        <taxon>Eurotiomycetidae</taxon>
        <taxon>Eurotiales</taxon>
        <taxon>Aspergillaceae</taxon>
        <taxon>Penicillium</taxon>
    </lineage>
</organism>
<dbReference type="EMBL" id="KB644411">
    <property type="protein sequence ID" value="EPS29399.1"/>
    <property type="molecule type" value="Genomic_DNA"/>
</dbReference>
<dbReference type="AlphaFoldDB" id="S7ZGK5"/>
<evidence type="ECO:0000313" key="2">
    <source>
        <dbReference type="EMBL" id="EPS29399.1"/>
    </source>
</evidence>
<accession>S7ZGK5</accession>
<feature type="region of interest" description="Disordered" evidence="1">
    <location>
        <begin position="52"/>
        <end position="77"/>
    </location>
</feature>
<evidence type="ECO:0000256" key="1">
    <source>
        <dbReference type="SAM" id="MobiDB-lite"/>
    </source>
</evidence>
<dbReference type="PhylomeDB" id="S7ZGK5"/>
<protein>
    <submittedName>
        <fullName evidence="2">Uncharacterized protein</fullName>
    </submittedName>
</protein>